<keyword evidence="16" id="KW-1185">Reference proteome</keyword>
<comment type="cofactor">
    <cofactor evidence="1">
        <name>[4Fe-4S] cluster</name>
        <dbReference type="ChEBI" id="CHEBI:49883"/>
    </cofactor>
</comment>
<sequence length="225" mass="26234">MTYTEDDYLMISGLQHFVFCRRQWALIHVECIWEENRLTAEGEILHKNSHNEGLITKRPGILITRGMRVSSPILGVAGQCDVVEFIRSEEGAVLHGHRGTWQVCPVEYKRGKDKQDESDRLQLCCEAMCLEEMLSCRISYGYLYYHEIRHRRKVDLTTEMRQYVRDMTEEMHHYMKRGYTPKVKTGAYCNACSVKNLCIPRLCRNPSVASYYKKMMEGADDETSS</sequence>
<evidence type="ECO:0000256" key="6">
    <source>
        <dbReference type="ARBA" id="ARBA00022723"/>
    </source>
</evidence>
<keyword evidence="12 13" id="KW-0464">Manganese</keyword>
<keyword evidence="6 13" id="KW-0479">Metal-binding</keyword>
<evidence type="ECO:0000256" key="12">
    <source>
        <dbReference type="ARBA" id="ARBA00023211"/>
    </source>
</evidence>
<comment type="function">
    <text evidence="13">CRISPR (clustered regularly interspaced short palindromic repeat) is an adaptive immune system that provides protection against mobile genetic elements (viruses, transposable elements and conjugative plasmids). CRISPR clusters contain sequences complementary to antecedent mobile elements and target invading nucleic acids. CRISPR clusters are transcribed and processed into CRISPR RNA (crRNA).</text>
</comment>
<keyword evidence="5 13" id="KW-0540">Nuclease</keyword>
<dbReference type="STRING" id="39029.BSR42_05670"/>
<evidence type="ECO:0000256" key="13">
    <source>
        <dbReference type="RuleBase" id="RU365022"/>
    </source>
</evidence>
<dbReference type="NCBIfam" id="TIGR00372">
    <property type="entry name" value="cas4"/>
    <property type="match status" value="1"/>
</dbReference>
<keyword evidence="10 13" id="KW-0411">Iron-sulfur</keyword>
<evidence type="ECO:0000256" key="9">
    <source>
        <dbReference type="ARBA" id="ARBA00023004"/>
    </source>
</evidence>
<evidence type="ECO:0000256" key="4">
    <source>
        <dbReference type="ARBA" id="ARBA00020049"/>
    </source>
</evidence>
<dbReference type="InterPro" id="IPR013343">
    <property type="entry name" value="CRISPR-assoc_prot_Cas4"/>
</dbReference>
<dbReference type="EC" id="3.1.12.1" evidence="3 13"/>
<reference evidence="15 16" key="1">
    <citation type="submission" date="2015-06" db="EMBL/GenBank/DDBJ databases">
        <title>Draft genome sequence of beer spoilage bacterium Megasphaera cerevisiae type strain 20462.</title>
        <authorList>
            <person name="Kutumbaka K."/>
            <person name="Pasmowitz J."/>
            <person name="Mategko J."/>
            <person name="Reyes D."/>
            <person name="Friedrich A."/>
            <person name="Han S."/>
            <person name="Martens-Habbena W."/>
            <person name="Neal-McKinney J."/>
            <person name="Janagama H.K."/>
            <person name="Nadala C."/>
            <person name="Samadpour M."/>
        </authorList>
    </citation>
    <scope>NUCLEOTIDE SEQUENCE [LARGE SCALE GENOMIC DNA]</scope>
    <source>
        <strain evidence="15 16">DSM 20462</strain>
    </source>
</reference>
<evidence type="ECO:0000256" key="2">
    <source>
        <dbReference type="ARBA" id="ARBA00009189"/>
    </source>
</evidence>
<dbReference type="PATRIC" id="fig|1122219.3.peg.2114"/>
<proteinExistence type="inferred from homology"/>
<dbReference type="PANTHER" id="PTHR36531:SF6">
    <property type="entry name" value="DNA REPLICATION ATP-DEPENDENT HELICASE_NUCLEASE DNA2"/>
    <property type="match status" value="1"/>
</dbReference>
<keyword evidence="9 13" id="KW-0408">Iron</keyword>
<dbReference type="InterPro" id="IPR051827">
    <property type="entry name" value="Cas4_exonuclease"/>
</dbReference>
<comment type="cofactor">
    <cofactor evidence="13">
        <name>iron-sulfur cluster</name>
        <dbReference type="ChEBI" id="CHEBI:30408"/>
    </cofactor>
</comment>
<evidence type="ECO:0000256" key="11">
    <source>
        <dbReference type="ARBA" id="ARBA00023118"/>
    </source>
</evidence>
<dbReference type="PANTHER" id="PTHR36531">
    <property type="entry name" value="CRISPR-ASSOCIATED EXONUCLEASE CAS4"/>
    <property type="match status" value="1"/>
</dbReference>
<gene>
    <name evidence="15" type="ORF">AB840_02760</name>
</gene>
<accession>A0A0J6WZ04</accession>
<dbReference type="GO" id="GO:0046872">
    <property type="term" value="F:metal ion binding"/>
    <property type="evidence" value="ECO:0007669"/>
    <property type="project" value="UniProtKB-KW"/>
</dbReference>
<comment type="caution">
    <text evidence="15">The sequence shown here is derived from an EMBL/GenBank/DDBJ whole genome shotgun (WGS) entry which is preliminary data.</text>
</comment>
<evidence type="ECO:0000313" key="15">
    <source>
        <dbReference type="EMBL" id="KMO87483.1"/>
    </source>
</evidence>
<dbReference type="InParanoid" id="A0A0J6WZ04"/>
<keyword evidence="8 13" id="KW-0269">Exonuclease</keyword>
<name>A0A0J6WZ04_9FIRM</name>
<dbReference type="GO" id="GO:0051607">
    <property type="term" value="P:defense response to virus"/>
    <property type="evidence" value="ECO:0007669"/>
    <property type="project" value="UniProtKB-KW"/>
</dbReference>
<dbReference type="Proteomes" id="UP000036503">
    <property type="component" value="Unassembled WGS sequence"/>
</dbReference>
<keyword evidence="11 13" id="KW-0051">Antiviral defense</keyword>
<keyword evidence="7 13" id="KW-0378">Hydrolase</keyword>
<dbReference type="Pfam" id="PF01930">
    <property type="entry name" value="Cas_Cas4"/>
    <property type="match status" value="1"/>
</dbReference>
<evidence type="ECO:0000256" key="5">
    <source>
        <dbReference type="ARBA" id="ARBA00022722"/>
    </source>
</evidence>
<dbReference type="GO" id="GO:0051536">
    <property type="term" value="F:iron-sulfur cluster binding"/>
    <property type="evidence" value="ECO:0007669"/>
    <property type="project" value="UniProtKB-KW"/>
</dbReference>
<comment type="cofactor">
    <cofactor evidence="13">
        <name>Mg(2+)</name>
        <dbReference type="ChEBI" id="CHEBI:18420"/>
    </cofactor>
    <cofactor evidence="13">
        <name>Mn(2+)</name>
        <dbReference type="ChEBI" id="CHEBI:29035"/>
    </cofactor>
    <text evidence="13">Mg(2+) or Mn(2+) required for ssDNA cleavage activity.</text>
</comment>
<dbReference type="InterPro" id="IPR011604">
    <property type="entry name" value="PDDEXK-like_dom_sf"/>
</dbReference>
<dbReference type="Gene3D" id="3.90.320.10">
    <property type="match status" value="1"/>
</dbReference>
<feature type="domain" description="DUF83" evidence="14">
    <location>
        <begin position="12"/>
        <end position="199"/>
    </location>
</feature>
<evidence type="ECO:0000259" key="14">
    <source>
        <dbReference type="Pfam" id="PF01930"/>
    </source>
</evidence>
<dbReference type="RefSeq" id="WP_048513301.1">
    <property type="nucleotide sequence ID" value="NZ_FUXD01000001.1"/>
</dbReference>
<comment type="similarity">
    <text evidence="2 13">Belongs to the CRISPR-associated exonuclease Cas4 family.</text>
</comment>
<dbReference type="InterPro" id="IPR022765">
    <property type="entry name" value="Dna2/Cas4_DUF83"/>
</dbReference>
<dbReference type="GO" id="GO:0004527">
    <property type="term" value="F:exonuclease activity"/>
    <property type="evidence" value="ECO:0007669"/>
    <property type="project" value="UniProtKB-KW"/>
</dbReference>
<evidence type="ECO:0000256" key="8">
    <source>
        <dbReference type="ARBA" id="ARBA00022839"/>
    </source>
</evidence>
<evidence type="ECO:0000256" key="7">
    <source>
        <dbReference type="ARBA" id="ARBA00022801"/>
    </source>
</evidence>
<dbReference type="EMBL" id="LEKT01000005">
    <property type="protein sequence ID" value="KMO87483.1"/>
    <property type="molecule type" value="Genomic_DNA"/>
</dbReference>
<evidence type="ECO:0000313" key="16">
    <source>
        <dbReference type="Proteomes" id="UP000036503"/>
    </source>
</evidence>
<dbReference type="OrthoDB" id="9781776at2"/>
<evidence type="ECO:0000256" key="10">
    <source>
        <dbReference type="ARBA" id="ARBA00023014"/>
    </source>
</evidence>
<organism evidence="15 16">
    <name type="scientific">Megasphaera cerevisiae DSM 20462</name>
    <dbReference type="NCBI Taxonomy" id="1122219"/>
    <lineage>
        <taxon>Bacteria</taxon>
        <taxon>Bacillati</taxon>
        <taxon>Bacillota</taxon>
        <taxon>Negativicutes</taxon>
        <taxon>Veillonellales</taxon>
        <taxon>Veillonellaceae</taxon>
        <taxon>Megasphaera</taxon>
    </lineage>
</organism>
<evidence type="ECO:0000256" key="3">
    <source>
        <dbReference type="ARBA" id="ARBA00012768"/>
    </source>
</evidence>
<evidence type="ECO:0000256" key="1">
    <source>
        <dbReference type="ARBA" id="ARBA00001966"/>
    </source>
</evidence>
<dbReference type="AlphaFoldDB" id="A0A0J6WZ04"/>
<protein>
    <recommendedName>
        <fullName evidence="4 13">CRISPR-associated exonuclease Cas4</fullName>
        <ecNumber evidence="3 13">3.1.12.1</ecNumber>
    </recommendedName>
</protein>